<evidence type="ECO:0000256" key="4">
    <source>
        <dbReference type="ARBA" id="ARBA00022692"/>
    </source>
</evidence>
<evidence type="ECO:0000256" key="1">
    <source>
        <dbReference type="ARBA" id="ARBA00004651"/>
    </source>
</evidence>
<sequence length="140" mass="14282">MTDLLPALGYGVVYCLVGTLVLVASWFVLDLLTPGRLGEHLRTSHSAALVAATWMVAQGAIVFTAIWSNADSAFGTALAWTAAFSVLGVLLQSLAWRLVDLVTPGTLGEEVTVPGPVAPLAAVSAGVIVAVALVVVASIA</sequence>
<evidence type="ECO:0000256" key="6">
    <source>
        <dbReference type="ARBA" id="ARBA00023136"/>
    </source>
</evidence>
<dbReference type="Proteomes" id="UP001319870">
    <property type="component" value="Unassembled WGS sequence"/>
</dbReference>
<dbReference type="RefSeq" id="WP_225565387.1">
    <property type="nucleotide sequence ID" value="NZ_JAIXCQ010000005.1"/>
</dbReference>
<comment type="caution">
    <text evidence="8">The sequence shown here is derived from an EMBL/GenBank/DDBJ whole genome shotgun (WGS) entry which is preliminary data.</text>
</comment>
<comment type="similarity">
    <text evidence="2">Belongs to the UPF0719 family.</text>
</comment>
<feature type="transmembrane region" description="Helical" evidence="7">
    <location>
        <begin position="48"/>
        <end position="67"/>
    </location>
</feature>
<comment type="subcellular location">
    <subcellularLocation>
        <location evidence="1">Cell membrane</location>
        <topology evidence="1">Multi-pass membrane protein</topology>
    </subcellularLocation>
</comment>
<keyword evidence="9" id="KW-1185">Reference proteome</keyword>
<evidence type="ECO:0000256" key="3">
    <source>
        <dbReference type="ARBA" id="ARBA00022475"/>
    </source>
</evidence>
<name>A0ABS7ZF33_9MICO</name>
<evidence type="ECO:0000256" key="7">
    <source>
        <dbReference type="SAM" id="Phobius"/>
    </source>
</evidence>
<feature type="transmembrane region" description="Helical" evidence="7">
    <location>
        <begin position="116"/>
        <end position="139"/>
    </location>
</feature>
<organism evidence="8 9">
    <name type="scientific">Isoptericola luteus</name>
    <dbReference type="NCBI Taxonomy" id="2879484"/>
    <lineage>
        <taxon>Bacteria</taxon>
        <taxon>Bacillati</taxon>
        <taxon>Actinomycetota</taxon>
        <taxon>Actinomycetes</taxon>
        <taxon>Micrococcales</taxon>
        <taxon>Promicromonosporaceae</taxon>
        <taxon>Isoptericola</taxon>
    </lineage>
</organism>
<keyword evidence="5 7" id="KW-1133">Transmembrane helix</keyword>
<evidence type="ECO:0000256" key="2">
    <source>
        <dbReference type="ARBA" id="ARBA00005779"/>
    </source>
</evidence>
<feature type="transmembrane region" description="Helical" evidence="7">
    <location>
        <begin position="7"/>
        <end position="28"/>
    </location>
</feature>
<keyword evidence="6 7" id="KW-0472">Membrane</keyword>
<evidence type="ECO:0000313" key="8">
    <source>
        <dbReference type="EMBL" id="MCA5893639.1"/>
    </source>
</evidence>
<evidence type="ECO:0000256" key="5">
    <source>
        <dbReference type="ARBA" id="ARBA00022989"/>
    </source>
</evidence>
<reference evidence="8 9" key="1">
    <citation type="submission" date="2021-09" db="EMBL/GenBank/DDBJ databases">
        <title>Isoptericola luteus sp. nov., a novel bacterium isolated from Harbin, the capital city of Heilongjiang province.</title>
        <authorList>
            <person name="Li J."/>
        </authorList>
    </citation>
    <scope>NUCLEOTIDE SEQUENCE [LARGE SCALE GENOMIC DNA]</scope>
    <source>
        <strain evidence="8 9">NEAU-Y5</strain>
    </source>
</reference>
<gene>
    <name evidence="8" type="ORF">LEP48_09790</name>
</gene>
<dbReference type="InterPro" id="IPR007140">
    <property type="entry name" value="DUF350"/>
</dbReference>
<protein>
    <submittedName>
        <fullName evidence="8">DUF350 domain-containing protein</fullName>
    </submittedName>
</protein>
<dbReference type="Pfam" id="PF03994">
    <property type="entry name" value="DUF350"/>
    <property type="match status" value="1"/>
</dbReference>
<accession>A0ABS7ZF33</accession>
<dbReference type="EMBL" id="JAIXCQ010000005">
    <property type="protein sequence ID" value="MCA5893639.1"/>
    <property type="molecule type" value="Genomic_DNA"/>
</dbReference>
<keyword evidence="3" id="KW-1003">Cell membrane</keyword>
<feature type="transmembrane region" description="Helical" evidence="7">
    <location>
        <begin position="74"/>
        <end position="96"/>
    </location>
</feature>
<proteinExistence type="inferred from homology"/>
<evidence type="ECO:0000313" key="9">
    <source>
        <dbReference type="Proteomes" id="UP001319870"/>
    </source>
</evidence>
<keyword evidence="4 7" id="KW-0812">Transmembrane</keyword>